<keyword evidence="5" id="KW-0325">Glycoprotein</keyword>
<feature type="signal peptide" evidence="6">
    <location>
        <begin position="1"/>
        <end position="18"/>
    </location>
</feature>
<dbReference type="InterPro" id="IPR029058">
    <property type="entry name" value="AB_hydrolase_fold"/>
</dbReference>
<dbReference type="PANTHER" id="PTHR11010">
    <property type="entry name" value="PROTEASE S28 PRO-X CARBOXYPEPTIDASE-RELATED"/>
    <property type="match status" value="1"/>
</dbReference>
<keyword evidence="8" id="KW-1185">Reference proteome</keyword>
<dbReference type="GO" id="GO:0070008">
    <property type="term" value="F:serine-type exopeptidase activity"/>
    <property type="evidence" value="ECO:0007669"/>
    <property type="project" value="InterPro"/>
</dbReference>
<accession>A0AAN9N987</accession>
<evidence type="ECO:0000313" key="8">
    <source>
        <dbReference type="Proteomes" id="UP001374584"/>
    </source>
</evidence>
<evidence type="ECO:0000256" key="3">
    <source>
        <dbReference type="ARBA" id="ARBA00022729"/>
    </source>
</evidence>
<organism evidence="7 8">
    <name type="scientific">Phaseolus coccineus</name>
    <name type="common">Scarlet runner bean</name>
    <name type="synonym">Phaseolus multiflorus</name>
    <dbReference type="NCBI Taxonomy" id="3886"/>
    <lineage>
        <taxon>Eukaryota</taxon>
        <taxon>Viridiplantae</taxon>
        <taxon>Streptophyta</taxon>
        <taxon>Embryophyta</taxon>
        <taxon>Tracheophyta</taxon>
        <taxon>Spermatophyta</taxon>
        <taxon>Magnoliopsida</taxon>
        <taxon>eudicotyledons</taxon>
        <taxon>Gunneridae</taxon>
        <taxon>Pentapetalae</taxon>
        <taxon>rosids</taxon>
        <taxon>fabids</taxon>
        <taxon>Fabales</taxon>
        <taxon>Fabaceae</taxon>
        <taxon>Papilionoideae</taxon>
        <taxon>50 kb inversion clade</taxon>
        <taxon>NPAAA clade</taxon>
        <taxon>indigoferoid/millettioid clade</taxon>
        <taxon>Phaseoleae</taxon>
        <taxon>Phaseolus</taxon>
    </lineage>
</organism>
<dbReference type="GO" id="GO:0006508">
    <property type="term" value="P:proteolysis"/>
    <property type="evidence" value="ECO:0007669"/>
    <property type="project" value="UniProtKB-KW"/>
</dbReference>
<evidence type="ECO:0000256" key="1">
    <source>
        <dbReference type="ARBA" id="ARBA00011079"/>
    </source>
</evidence>
<sequence length="121" mass="13449">MCGVYPFVWSICVRCLSSRALDCVLLVGADYSMLGMVVRLCSFDRLVGANGVCLGRKTLLQLDIGTIQKKGHFVQSLVLASWFRLKYPHMAIGALASSTPILYFDDITPQDAYYSIVSRDF</sequence>
<keyword evidence="3 6" id="KW-0732">Signal</keyword>
<dbReference type="Pfam" id="PF05577">
    <property type="entry name" value="Peptidase_S28"/>
    <property type="match status" value="1"/>
</dbReference>
<feature type="chain" id="PRO_5043039441" evidence="6">
    <location>
        <begin position="19"/>
        <end position="121"/>
    </location>
</feature>
<evidence type="ECO:0000256" key="6">
    <source>
        <dbReference type="SAM" id="SignalP"/>
    </source>
</evidence>
<gene>
    <name evidence="7" type="ORF">VNO80_10745</name>
</gene>
<evidence type="ECO:0000256" key="4">
    <source>
        <dbReference type="ARBA" id="ARBA00022801"/>
    </source>
</evidence>
<reference evidence="7 8" key="1">
    <citation type="submission" date="2024-01" db="EMBL/GenBank/DDBJ databases">
        <title>The genomes of 5 underutilized Papilionoideae crops provide insights into root nodulation and disease resistanc.</title>
        <authorList>
            <person name="Jiang F."/>
        </authorList>
    </citation>
    <scope>NUCLEOTIDE SEQUENCE [LARGE SCALE GENOMIC DNA]</scope>
    <source>
        <strain evidence="7">JINMINGXINNONG_FW02</strain>
        <tissue evidence="7">Leaves</tissue>
    </source>
</reference>
<protein>
    <submittedName>
        <fullName evidence="7">Uncharacterized protein</fullName>
    </submittedName>
</protein>
<evidence type="ECO:0000256" key="2">
    <source>
        <dbReference type="ARBA" id="ARBA00022670"/>
    </source>
</evidence>
<dbReference type="InterPro" id="IPR042269">
    <property type="entry name" value="Ser_carbopepase_S28_SKS"/>
</dbReference>
<proteinExistence type="inferred from homology"/>
<dbReference type="Gene3D" id="1.20.120.980">
    <property type="entry name" value="Serine carboxypeptidase S28, SKS domain"/>
    <property type="match status" value="1"/>
</dbReference>
<keyword evidence="2" id="KW-0645">Protease</keyword>
<evidence type="ECO:0000313" key="7">
    <source>
        <dbReference type="EMBL" id="KAK7368716.1"/>
    </source>
</evidence>
<name>A0AAN9N987_PHACN</name>
<dbReference type="GO" id="GO:0008239">
    <property type="term" value="F:dipeptidyl-peptidase activity"/>
    <property type="evidence" value="ECO:0007669"/>
    <property type="project" value="TreeGrafter"/>
</dbReference>
<comment type="caution">
    <text evidence="7">The sequence shown here is derived from an EMBL/GenBank/DDBJ whole genome shotgun (WGS) entry which is preliminary data.</text>
</comment>
<dbReference type="Proteomes" id="UP001374584">
    <property type="component" value="Unassembled WGS sequence"/>
</dbReference>
<dbReference type="AlphaFoldDB" id="A0AAN9N987"/>
<dbReference type="EMBL" id="JAYMYR010000004">
    <property type="protein sequence ID" value="KAK7368716.1"/>
    <property type="molecule type" value="Genomic_DNA"/>
</dbReference>
<dbReference type="InterPro" id="IPR008758">
    <property type="entry name" value="Peptidase_S28"/>
</dbReference>
<dbReference type="Gene3D" id="3.40.50.1820">
    <property type="entry name" value="alpha/beta hydrolase"/>
    <property type="match status" value="1"/>
</dbReference>
<keyword evidence="4" id="KW-0378">Hydrolase</keyword>
<evidence type="ECO:0000256" key="5">
    <source>
        <dbReference type="ARBA" id="ARBA00023180"/>
    </source>
</evidence>
<dbReference type="PANTHER" id="PTHR11010:SF96">
    <property type="entry name" value="LYSOSOMAL PRO-X CARBOXYPEPTIDASE-LIKE ISOFORM X1"/>
    <property type="match status" value="1"/>
</dbReference>
<comment type="similarity">
    <text evidence="1">Belongs to the peptidase S28 family.</text>
</comment>